<keyword evidence="1" id="KW-0175">Coiled coil</keyword>
<dbReference type="KEGG" id="edi:EDI_026600"/>
<proteinExistence type="predicted"/>
<name>B0EPV9_ENTDS</name>
<keyword evidence="4" id="KW-1185">Reference proteome</keyword>
<feature type="compositionally biased region" description="Basic and acidic residues" evidence="2">
    <location>
        <begin position="147"/>
        <end position="159"/>
    </location>
</feature>
<dbReference type="OMA" id="ICDEFLY"/>
<dbReference type="GeneID" id="5885318"/>
<protein>
    <submittedName>
        <fullName evidence="3">Uncharacterized protein</fullName>
    </submittedName>
</protein>
<reference evidence="4" key="1">
    <citation type="submission" date="2007-12" db="EMBL/GenBank/DDBJ databases">
        <title>Annotation of Entamoeba dispar SAW760.</title>
        <authorList>
            <person name="Lorenzi H."/>
            <person name="Inman J."/>
            <person name="Schobel S."/>
            <person name="Amedeo P."/>
            <person name="Caler E."/>
        </authorList>
    </citation>
    <scope>NUCLEOTIDE SEQUENCE [LARGE SCALE GENOMIC DNA]</scope>
    <source>
        <strain evidence="4">ATCC PRA-260 / SAW760</strain>
    </source>
</reference>
<feature type="coiled-coil region" evidence="1">
    <location>
        <begin position="443"/>
        <end position="470"/>
    </location>
</feature>
<organism evidence="4">
    <name type="scientific">Entamoeba dispar (strain ATCC PRA-260 / SAW760)</name>
    <dbReference type="NCBI Taxonomy" id="370354"/>
    <lineage>
        <taxon>Eukaryota</taxon>
        <taxon>Amoebozoa</taxon>
        <taxon>Evosea</taxon>
        <taxon>Archamoebae</taxon>
        <taxon>Mastigamoebida</taxon>
        <taxon>Entamoebidae</taxon>
        <taxon>Entamoeba</taxon>
    </lineage>
</organism>
<dbReference type="AlphaFoldDB" id="B0EPV9"/>
<evidence type="ECO:0000313" key="3">
    <source>
        <dbReference type="EMBL" id="EDR23428.1"/>
    </source>
</evidence>
<evidence type="ECO:0000313" key="4">
    <source>
        <dbReference type="Proteomes" id="UP000008076"/>
    </source>
</evidence>
<dbReference type="RefSeq" id="XP_001740161.1">
    <property type="nucleotide sequence ID" value="XM_001740109.1"/>
</dbReference>
<dbReference type="eggNOG" id="ENOG502REN9">
    <property type="taxonomic scope" value="Eukaryota"/>
</dbReference>
<dbReference type="EMBL" id="DS550306">
    <property type="protein sequence ID" value="EDR23428.1"/>
    <property type="molecule type" value="Genomic_DNA"/>
</dbReference>
<dbReference type="Proteomes" id="UP000008076">
    <property type="component" value="Unassembled WGS sequence"/>
</dbReference>
<feature type="region of interest" description="Disordered" evidence="2">
    <location>
        <begin position="147"/>
        <end position="174"/>
    </location>
</feature>
<sequence length="471" mass="55233">MSRLFTKTKKKPLFFNKQPQIEYNKQENDIEKIKLHDSNNGFNPLSIIKEEGFDNSDTMKWFDKMTTDSGEVLLKNESTSIKSFNSMTSFQFSPEEDEIVSNKMDETIQPKVFTEARNERVILEQTQESEKDENQVIEAKEIKCVENPIKQETDKEINKPKKQSQVKPKENKRSNFHISMKRFEFKKPNLISKPLKDRMKDSTKQISEKSIHKSSDNYNFQLKVDLKEKVPNRNQSTKNVELEKELRKESEEGFKKVSNIKKIMNSPDNTEPIRNSNNNEININQKEVEEQVVIQQEEKKEMYSLKRKIEINEENENIPPLKRPVINKENKNNLSKFEIPTIKLPVMFSLSESRLECLKKISTIIQMLNYAPINKELQTSKVIFLPEIHSIPKPTTEEEMKASLLFCKQKIEKLGNEVECLLPITCCVAEKILEQLKKIHESRKNKLAIIKKQEEEMKTLQETLHANRTIK</sequence>
<dbReference type="OrthoDB" id="31792at2759"/>
<gene>
    <name evidence="3" type="ORF">EDI_026600</name>
</gene>
<evidence type="ECO:0000256" key="2">
    <source>
        <dbReference type="SAM" id="MobiDB-lite"/>
    </source>
</evidence>
<evidence type="ECO:0000256" key="1">
    <source>
        <dbReference type="SAM" id="Coils"/>
    </source>
</evidence>
<dbReference type="VEuPathDB" id="AmoebaDB:EDI_026600"/>
<accession>B0EPV9</accession>